<proteinExistence type="predicted"/>
<organism evidence="1 2">
    <name type="scientific">Thauera aminoaromatica S2</name>
    <dbReference type="NCBI Taxonomy" id="1234381"/>
    <lineage>
        <taxon>Bacteria</taxon>
        <taxon>Pseudomonadati</taxon>
        <taxon>Pseudomonadota</taxon>
        <taxon>Betaproteobacteria</taxon>
        <taxon>Rhodocyclales</taxon>
        <taxon>Zoogloeaceae</taxon>
        <taxon>Thauera</taxon>
    </lineage>
</organism>
<dbReference type="EMBL" id="AMXD01000015">
    <property type="protein sequence ID" value="ENO87598.1"/>
    <property type="molecule type" value="Genomic_DNA"/>
</dbReference>
<evidence type="ECO:0000313" key="2">
    <source>
        <dbReference type="Proteomes" id="UP000013042"/>
    </source>
</evidence>
<comment type="caution">
    <text evidence="1">The sequence shown here is derived from an EMBL/GenBank/DDBJ whole genome shotgun (WGS) entry which is preliminary data.</text>
</comment>
<gene>
    <name evidence="1" type="ORF">C665_04371</name>
</gene>
<evidence type="ECO:0000313" key="1">
    <source>
        <dbReference type="EMBL" id="ENO87598.1"/>
    </source>
</evidence>
<reference evidence="1 2" key="1">
    <citation type="submission" date="2012-09" db="EMBL/GenBank/DDBJ databases">
        <title>Draft Genome Sequences of 6 Strains from Genus Thauera.</title>
        <authorList>
            <person name="Liu B."/>
            <person name="Shapleigh J.P."/>
            <person name="Frostegard A.H."/>
        </authorList>
    </citation>
    <scope>NUCLEOTIDE SEQUENCE [LARGE SCALE GENOMIC DNA]</scope>
    <source>
        <strain evidence="1 2">S2</strain>
    </source>
</reference>
<dbReference type="AlphaFoldDB" id="N6YZM1"/>
<accession>N6YZM1</accession>
<name>N6YZM1_THASP</name>
<sequence length="128" mass="14842">MKETKHGLAIDRQGIAELERFDGKFVVHSNDDTLTAEDMALGYKQQQRVEEAWRTMKGGLRMRPMFNWAPHRIHAHIAITVLALLLERVIEHACQDTWRNIRDDLRRIQLAQLSSPNGTVWQITEPTT</sequence>
<dbReference type="Proteomes" id="UP000013042">
    <property type="component" value="Unassembled WGS sequence"/>
</dbReference>
<protein>
    <submittedName>
        <fullName evidence="1">Transposase IS4 family protein</fullName>
    </submittedName>
</protein>